<dbReference type="GO" id="GO:0072354">
    <property type="term" value="F:histone H3T3 kinase activity"/>
    <property type="evidence" value="ECO:0007669"/>
    <property type="project" value="TreeGrafter"/>
</dbReference>
<dbReference type="Proteomes" id="UP000285301">
    <property type="component" value="Unassembled WGS sequence"/>
</dbReference>
<dbReference type="InterPro" id="IPR011009">
    <property type="entry name" value="Kinase-like_dom_sf"/>
</dbReference>
<accession>A0A443REW9</accession>
<comment type="caution">
    <text evidence="10">The sequence shown here is derived from an EMBL/GenBank/DDBJ whole genome shotgun (WGS) entry which is preliminary data.</text>
</comment>
<keyword evidence="4" id="KW-0547">Nucleotide-binding</keyword>
<keyword evidence="6" id="KW-0067">ATP-binding</keyword>
<dbReference type="AlphaFoldDB" id="A0A443REW9"/>
<evidence type="ECO:0000256" key="4">
    <source>
        <dbReference type="ARBA" id="ARBA00022741"/>
    </source>
</evidence>
<evidence type="ECO:0000313" key="10">
    <source>
        <dbReference type="EMBL" id="RWS13816.1"/>
    </source>
</evidence>
<dbReference type="OrthoDB" id="6421756at2759"/>
<dbReference type="InterPro" id="IPR024604">
    <property type="entry name" value="GSG2_C"/>
</dbReference>
<evidence type="ECO:0000259" key="9">
    <source>
        <dbReference type="PROSITE" id="PS50011"/>
    </source>
</evidence>
<feature type="domain" description="Protein kinase" evidence="9">
    <location>
        <begin position="1"/>
        <end position="308"/>
    </location>
</feature>
<dbReference type="GO" id="GO:0035556">
    <property type="term" value="P:intracellular signal transduction"/>
    <property type="evidence" value="ECO:0007669"/>
    <property type="project" value="TreeGrafter"/>
</dbReference>
<dbReference type="Pfam" id="PF12330">
    <property type="entry name" value="Haspin_kinase"/>
    <property type="match status" value="1"/>
</dbReference>
<evidence type="ECO:0000313" key="12">
    <source>
        <dbReference type="Proteomes" id="UP000285301"/>
    </source>
</evidence>
<dbReference type="EMBL" id="NCKU01000874">
    <property type="protein sequence ID" value="RWS13816.1"/>
    <property type="molecule type" value="Genomic_DNA"/>
</dbReference>
<dbReference type="Gene3D" id="1.10.510.10">
    <property type="entry name" value="Transferase(Phosphotransferase) domain 1"/>
    <property type="match status" value="1"/>
</dbReference>
<dbReference type="Gene3D" id="3.30.200.20">
    <property type="entry name" value="Phosphorylase Kinase, domain 1"/>
    <property type="match status" value="1"/>
</dbReference>
<comment type="catalytic activity">
    <reaction evidence="7">
        <text>L-threonyl-[protein] + ATP = O-phospho-L-threonyl-[protein] + ADP + H(+)</text>
        <dbReference type="Rhea" id="RHEA:46608"/>
        <dbReference type="Rhea" id="RHEA-COMP:11060"/>
        <dbReference type="Rhea" id="RHEA-COMP:11605"/>
        <dbReference type="ChEBI" id="CHEBI:15378"/>
        <dbReference type="ChEBI" id="CHEBI:30013"/>
        <dbReference type="ChEBI" id="CHEBI:30616"/>
        <dbReference type="ChEBI" id="CHEBI:61977"/>
        <dbReference type="ChEBI" id="CHEBI:456216"/>
        <dbReference type="EC" id="2.7.11.1"/>
    </reaction>
</comment>
<reference evidence="10" key="2">
    <citation type="submission" date="2018-11" db="EMBL/GenBank/DDBJ databases">
        <title>Trombidioid mite genomics.</title>
        <authorList>
            <person name="Dong X."/>
        </authorList>
    </citation>
    <scope>NUCLEOTIDE SEQUENCE</scope>
    <source>
        <strain evidence="10">UoL-WK</strain>
    </source>
</reference>
<evidence type="ECO:0000256" key="5">
    <source>
        <dbReference type="ARBA" id="ARBA00022777"/>
    </source>
</evidence>
<dbReference type="GO" id="GO:0000278">
    <property type="term" value="P:mitotic cell cycle"/>
    <property type="evidence" value="ECO:0007669"/>
    <property type="project" value="TreeGrafter"/>
</dbReference>
<dbReference type="SMART" id="SM01331">
    <property type="entry name" value="DUF3635"/>
    <property type="match status" value="1"/>
</dbReference>
<dbReference type="SUPFAM" id="SSF56112">
    <property type="entry name" value="Protein kinase-like (PK-like)"/>
    <property type="match status" value="1"/>
</dbReference>
<comment type="catalytic activity">
    <reaction evidence="8">
        <text>L-seryl-[protein] + ATP = O-phospho-L-seryl-[protein] + ADP + H(+)</text>
        <dbReference type="Rhea" id="RHEA:17989"/>
        <dbReference type="Rhea" id="RHEA-COMP:9863"/>
        <dbReference type="Rhea" id="RHEA-COMP:11604"/>
        <dbReference type="ChEBI" id="CHEBI:15378"/>
        <dbReference type="ChEBI" id="CHEBI:29999"/>
        <dbReference type="ChEBI" id="CHEBI:30616"/>
        <dbReference type="ChEBI" id="CHEBI:83421"/>
        <dbReference type="ChEBI" id="CHEBI:456216"/>
        <dbReference type="EC" id="2.7.11.1"/>
    </reaction>
</comment>
<evidence type="ECO:0000313" key="11">
    <source>
        <dbReference type="EMBL" id="RWS13903.1"/>
    </source>
</evidence>
<proteinExistence type="predicted"/>
<dbReference type="GO" id="GO:0005737">
    <property type="term" value="C:cytoplasm"/>
    <property type="evidence" value="ECO:0007669"/>
    <property type="project" value="TreeGrafter"/>
</dbReference>
<keyword evidence="3" id="KW-0808">Transferase</keyword>
<reference evidence="10 12" key="1">
    <citation type="journal article" date="2018" name="Gigascience">
        <title>Genomes of trombidid mites reveal novel predicted allergens and laterally-transferred genes associated with secondary metabolism.</title>
        <authorList>
            <person name="Dong X."/>
            <person name="Chaisiri K."/>
            <person name="Xia D."/>
            <person name="Armstrong S.D."/>
            <person name="Fang Y."/>
            <person name="Donnelly M.J."/>
            <person name="Kadowaki T."/>
            <person name="McGarry J.W."/>
            <person name="Darby A.C."/>
            <person name="Makepeace B.L."/>
        </authorList>
    </citation>
    <scope>NUCLEOTIDE SEQUENCE [LARGE SCALE GENOMIC DNA]</scope>
    <source>
        <strain evidence="10">UoL-WK</strain>
    </source>
</reference>
<gene>
    <name evidence="11" type="ORF">B4U79_17327</name>
    <name evidence="10" type="ORF">B4U79_17334</name>
</gene>
<protein>
    <recommendedName>
        <fullName evidence="1">non-specific serine/threonine protein kinase</fullName>
        <ecNumber evidence="1">2.7.11.1</ecNumber>
    </recommendedName>
</protein>
<organism evidence="10 12">
    <name type="scientific">Dinothrombium tinctorium</name>
    <dbReference type="NCBI Taxonomy" id="1965070"/>
    <lineage>
        <taxon>Eukaryota</taxon>
        <taxon>Metazoa</taxon>
        <taxon>Ecdysozoa</taxon>
        <taxon>Arthropoda</taxon>
        <taxon>Chelicerata</taxon>
        <taxon>Arachnida</taxon>
        <taxon>Acari</taxon>
        <taxon>Acariformes</taxon>
        <taxon>Trombidiformes</taxon>
        <taxon>Prostigmata</taxon>
        <taxon>Anystina</taxon>
        <taxon>Parasitengona</taxon>
        <taxon>Trombidioidea</taxon>
        <taxon>Trombidiidae</taxon>
        <taxon>Dinothrombium</taxon>
    </lineage>
</organism>
<dbReference type="InterPro" id="IPR000719">
    <property type="entry name" value="Prot_kinase_dom"/>
</dbReference>
<evidence type="ECO:0000256" key="2">
    <source>
        <dbReference type="ARBA" id="ARBA00022527"/>
    </source>
</evidence>
<name>A0A443REW9_9ACAR</name>
<sequence>MAKIGSGSYGEVFSPVNPRQDDVVYKIVPLDKKAGKHKVSQSSKSILSDLLITKCLHNLRYSFEKAPNYCENFPNIKRLSYVYSEADHLLTSDKSYKGRRKYSNYKYMIYEMIDGGITLSSVKALSPKEGIGICAQLLAAFTVAEVSLQFEHRDLHLSNILLSLTEERVLKYKVDNKPFEIPIFRWKVMIIDFTFARISIDDETAVFSDLSNLALNKLKVESLLQVYEKQKELCKGSWDKFYAKTNISWLEYAIGEVIKRIENYGRKTTGALDSLALSEYYRVLRSWKETISRYESSVSFAIATNLLD</sequence>
<dbReference type="PANTHER" id="PTHR24419:SF18">
    <property type="entry name" value="SERINE_THREONINE-PROTEIN KINASE HASPIN"/>
    <property type="match status" value="1"/>
</dbReference>
<evidence type="ECO:0000256" key="6">
    <source>
        <dbReference type="ARBA" id="ARBA00022840"/>
    </source>
</evidence>
<keyword evidence="12" id="KW-1185">Reference proteome</keyword>
<evidence type="ECO:0000256" key="3">
    <source>
        <dbReference type="ARBA" id="ARBA00022679"/>
    </source>
</evidence>
<evidence type="ECO:0000256" key="1">
    <source>
        <dbReference type="ARBA" id="ARBA00012513"/>
    </source>
</evidence>
<dbReference type="GO" id="GO:0005634">
    <property type="term" value="C:nucleus"/>
    <property type="evidence" value="ECO:0007669"/>
    <property type="project" value="TreeGrafter"/>
</dbReference>
<keyword evidence="5" id="KW-0418">Kinase</keyword>
<dbReference type="PROSITE" id="PS50011">
    <property type="entry name" value="PROTEIN_KINASE_DOM"/>
    <property type="match status" value="1"/>
</dbReference>
<evidence type="ECO:0000256" key="7">
    <source>
        <dbReference type="ARBA" id="ARBA00047899"/>
    </source>
</evidence>
<keyword evidence="2" id="KW-0723">Serine/threonine-protein kinase</keyword>
<dbReference type="PANTHER" id="PTHR24419">
    <property type="entry name" value="INTERLEUKIN-1 RECEPTOR-ASSOCIATED KINASE"/>
    <property type="match status" value="1"/>
</dbReference>
<dbReference type="EMBL" id="NCKU01000852">
    <property type="protein sequence ID" value="RWS13903.1"/>
    <property type="molecule type" value="Genomic_DNA"/>
</dbReference>
<dbReference type="STRING" id="1965070.A0A443REW9"/>
<dbReference type="GO" id="GO:0005524">
    <property type="term" value="F:ATP binding"/>
    <property type="evidence" value="ECO:0007669"/>
    <property type="project" value="UniProtKB-KW"/>
</dbReference>
<dbReference type="EC" id="2.7.11.1" evidence="1"/>
<evidence type="ECO:0000256" key="8">
    <source>
        <dbReference type="ARBA" id="ARBA00048679"/>
    </source>
</evidence>